<name>A4G878_HERAR</name>
<organism evidence="3 4">
    <name type="scientific">Herminiimonas arsenicoxydans</name>
    <dbReference type="NCBI Taxonomy" id="204773"/>
    <lineage>
        <taxon>Bacteria</taxon>
        <taxon>Pseudomonadati</taxon>
        <taxon>Pseudomonadota</taxon>
        <taxon>Betaproteobacteria</taxon>
        <taxon>Burkholderiales</taxon>
        <taxon>Oxalobacteraceae</taxon>
        <taxon>Herminiimonas</taxon>
    </lineage>
</organism>
<dbReference type="AlphaFoldDB" id="A4G878"/>
<feature type="signal peptide" evidence="2">
    <location>
        <begin position="1"/>
        <end position="36"/>
    </location>
</feature>
<dbReference type="Proteomes" id="UP000006697">
    <property type="component" value="Chromosome"/>
</dbReference>
<keyword evidence="4" id="KW-1185">Reference proteome</keyword>
<comment type="subcellular location">
    <subcellularLocation>
        <location evidence="2">Cell membrane</location>
        <topology evidence="2">Lipid-anchor</topology>
    </subcellularLocation>
</comment>
<keyword evidence="2" id="KW-0812">Transmembrane</keyword>
<dbReference type="PROSITE" id="PS51257">
    <property type="entry name" value="PROKAR_LIPOPROTEIN"/>
    <property type="match status" value="1"/>
</dbReference>
<feature type="chain" id="PRO_5001436483" evidence="2">
    <location>
        <begin position="37"/>
        <end position="502"/>
    </location>
</feature>
<keyword evidence="2" id="KW-0472">Membrane</keyword>
<reference evidence="3 4" key="1">
    <citation type="journal article" date="2007" name="PLoS Genet.">
        <title>A tale of two oxidation states: bacterial colonization of arsenic-rich environments.</title>
        <authorList>
            <person name="Muller D."/>
            <person name="Medigue C."/>
            <person name="Koechler S."/>
            <person name="Barbe V."/>
            <person name="Barakat M."/>
            <person name="Talla E."/>
            <person name="Bonnefoy V."/>
            <person name="Krin E."/>
            <person name="Arsene-Ploetze F."/>
            <person name="Carapito C."/>
            <person name="Chandler M."/>
            <person name="Cournoyer B."/>
            <person name="Cruveiller S."/>
            <person name="Dossat C."/>
            <person name="Duval S."/>
            <person name="Heymann M."/>
            <person name="Leize E."/>
            <person name="Lieutaud A."/>
            <person name="Lievremont D."/>
            <person name="Makita Y."/>
            <person name="Mangenot S."/>
            <person name="Nitschke W."/>
            <person name="Ortet P."/>
            <person name="Perdrial N."/>
            <person name="Schoepp B."/>
            <person name="Siguier N."/>
            <person name="Simeonova D.D."/>
            <person name="Rouy Z."/>
            <person name="Segurens B."/>
            <person name="Turlin E."/>
            <person name="Vallenet D."/>
            <person name="Van Dorsselaer A."/>
            <person name="Weiss S."/>
            <person name="Weissenbach J."/>
            <person name="Lett M.C."/>
            <person name="Danchin A."/>
            <person name="Bertin P.N."/>
        </authorList>
    </citation>
    <scope>NUCLEOTIDE SEQUENCE [LARGE SCALE GENOMIC DNA]</scope>
    <source>
        <strain evidence="4">ULPAs1</strain>
    </source>
</reference>
<dbReference type="GO" id="GO:0015562">
    <property type="term" value="F:efflux transmembrane transporter activity"/>
    <property type="evidence" value="ECO:0007669"/>
    <property type="project" value="InterPro"/>
</dbReference>
<dbReference type="PANTHER" id="PTHR30203">
    <property type="entry name" value="OUTER MEMBRANE CATION EFFLUX PROTEIN"/>
    <property type="match status" value="1"/>
</dbReference>
<dbReference type="Gene3D" id="2.20.200.10">
    <property type="entry name" value="Outer membrane efflux proteins (OEP)"/>
    <property type="match status" value="1"/>
</dbReference>
<evidence type="ECO:0000256" key="2">
    <source>
        <dbReference type="RuleBase" id="RU362097"/>
    </source>
</evidence>
<evidence type="ECO:0000313" key="4">
    <source>
        <dbReference type="Proteomes" id="UP000006697"/>
    </source>
</evidence>
<gene>
    <name evidence="3" type="primary">oprM2</name>
    <name evidence="3" type="ordered locus">HEAR2593</name>
</gene>
<protein>
    <submittedName>
        <fullName evidence="3">Outer membrane protein oprM</fullName>
    </submittedName>
</protein>
<keyword evidence="2" id="KW-0449">Lipoprotein</keyword>
<dbReference type="STRING" id="204773.HEAR2593"/>
<proteinExistence type="inferred from homology"/>
<accession>A4G878</accession>
<dbReference type="HOGENOM" id="CLU_012817_13_3_4"/>
<evidence type="ECO:0000313" key="3">
    <source>
        <dbReference type="EMBL" id="CAL62715.1"/>
    </source>
</evidence>
<keyword evidence="2" id="KW-0732">Signal</keyword>
<dbReference type="EMBL" id="CU207211">
    <property type="protein sequence ID" value="CAL62715.1"/>
    <property type="molecule type" value="Genomic_DNA"/>
</dbReference>
<comment type="similarity">
    <text evidence="1 2">Belongs to the outer membrane factor (OMF) (TC 1.B.17) family.</text>
</comment>
<dbReference type="GO" id="GO:0005886">
    <property type="term" value="C:plasma membrane"/>
    <property type="evidence" value="ECO:0007669"/>
    <property type="project" value="UniProtKB-SubCell"/>
</dbReference>
<dbReference type="Gene3D" id="1.20.1600.10">
    <property type="entry name" value="Outer membrane efflux proteins (OEP)"/>
    <property type="match status" value="1"/>
</dbReference>
<dbReference type="eggNOG" id="COG1538">
    <property type="taxonomic scope" value="Bacteria"/>
</dbReference>
<dbReference type="InterPro" id="IPR010131">
    <property type="entry name" value="MdtP/NodT-like"/>
</dbReference>
<keyword evidence="2" id="KW-1134">Transmembrane beta strand</keyword>
<dbReference type="InterPro" id="IPR003423">
    <property type="entry name" value="OMP_efflux"/>
</dbReference>
<dbReference type="Pfam" id="PF02321">
    <property type="entry name" value="OEP"/>
    <property type="match status" value="2"/>
</dbReference>
<evidence type="ECO:0000256" key="1">
    <source>
        <dbReference type="ARBA" id="ARBA00007613"/>
    </source>
</evidence>
<keyword evidence="2" id="KW-0564">Palmitate</keyword>
<sequence>MKTDQLHLRIHVTQMQKTLPVMVAVVLALASCASMAPPYAAPALPVAAHYPSDVNQDGAAAAAMGWRDYFTDARLQDLIAQALENNRDLRAAVLRVEEARAAYGIQRAEQFPAIAAQAGSERAHVPADLSLTGKPAMSSQYHVSLGLASWEIDFWGRVRSLRDAALENYLASDEARRAVTISLVAQVANSYLALCELDERIALARLTIASREESLRIFTRRVEVGSTSRLNLTQVQTLLSQAQALGAQLEQARALQANALILLVGVTLELPATSSRLDERQMLLPLQPGLPSDLLIRRPDIVAAEHQLKAAHAQIGAARAAFFPRIALTGSFGTASAELDGLFAAGSRAWTFAPSISLPLFDAGRRSNNLSLAEARRDLAVANYEKTIQAAFRDVADALAARQWLAQQLLIAQAALTTQTERARLSQLRYDNGAAAYLDVLDAQRDLLVAEQQLVQIRRALLSSQVSLYAALGGGALDVAATDAAGAASTRHIPSPDQHLTP</sequence>
<dbReference type="OrthoDB" id="9770517at2"/>
<dbReference type="KEGG" id="har:HEAR2593"/>
<dbReference type="NCBIfam" id="TIGR01845">
    <property type="entry name" value="outer_NodT"/>
    <property type="match status" value="1"/>
</dbReference>
<dbReference type="PANTHER" id="PTHR30203:SF33">
    <property type="entry name" value="BLR4455 PROTEIN"/>
    <property type="match status" value="1"/>
</dbReference>
<dbReference type="SUPFAM" id="SSF56954">
    <property type="entry name" value="Outer membrane efflux proteins (OEP)"/>
    <property type="match status" value="1"/>
</dbReference>